<evidence type="ECO:0000313" key="20">
    <source>
        <dbReference type="Proteomes" id="UP000001744"/>
    </source>
</evidence>
<dbReference type="GO" id="GO:0008608">
    <property type="term" value="P:attachment of spindle microtubules to kinetochore"/>
    <property type="evidence" value="ECO:0007669"/>
    <property type="project" value="InterPro"/>
</dbReference>
<keyword evidence="8" id="KW-0493">Microtubule</keyword>
<evidence type="ECO:0000256" key="2">
    <source>
        <dbReference type="ARBA" id="ARBA00004186"/>
    </source>
</evidence>
<evidence type="ECO:0000256" key="12">
    <source>
        <dbReference type="ARBA" id="ARBA00023212"/>
    </source>
</evidence>
<evidence type="ECO:0000313" key="18">
    <source>
        <dbReference type="EMBL" id="EEB08291.1"/>
    </source>
</evidence>
<protein>
    <recommendedName>
        <fullName evidence="16">DASH complex subunit DAD3</fullName>
    </recommendedName>
    <alternativeName>
        <fullName evidence="17">Outer kinetochore protein DAD3</fullName>
    </alternativeName>
</protein>
<keyword evidence="20" id="KW-1185">Reference proteome</keyword>
<dbReference type="VEuPathDB" id="FungiDB:SJAG_03437"/>
<evidence type="ECO:0000256" key="8">
    <source>
        <dbReference type="ARBA" id="ARBA00022701"/>
    </source>
</evidence>
<dbReference type="GO" id="GO:0005874">
    <property type="term" value="C:microtubule"/>
    <property type="evidence" value="ECO:0007669"/>
    <property type="project" value="UniProtKB-KW"/>
</dbReference>
<dbReference type="GO" id="GO:0051301">
    <property type="term" value="P:cell division"/>
    <property type="evidence" value="ECO:0007669"/>
    <property type="project" value="UniProtKB-KW"/>
</dbReference>
<evidence type="ECO:0000313" key="19">
    <source>
        <dbReference type="JaponicusDB" id="SJAG_03437"/>
    </source>
</evidence>
<dbReference type="EMBL" id="KE651167">
    <property type="protein sequence ID" value="EEB08291.1"/>
    <property type="molecule type" value="Genomic_DNA"/>
</dbReference>
<evidence type="ECO:0000256" key="5">
    <source>
        <dbReference type="ARBA" id="ARBA00022454"/>
    </source>
</evidence>
<dbReference type="RefSeq" id="XP_002174584.1">
    <property type="nucleotide sequence ID" value="XM_002174548.2"/>
</dbReference>
<organism evidence="18 20">
    <name type="scientific">Schizosaccharomyces japonicus (strain yFS275 / FY16936)</name>
    <name type="common">Fission yeast</name>
    <dbReference type="NCBI Taxonomy" id="402676"/>
    <lineage>
        <taxon>Eukaryota</taxon>
        <taxon>Fungi</taxon>
        <taxon>Dikarya</taxon>
        <taxon>Ascomycota</taxon>
        <taxon>Taphrinomycotina</taxon>
        <taxon>Schizosaccharomycetes</taxon>
        <taxon>Schizosaccharomycetales</taxon>
        <taxon>Schizosaccharomycetaceae</taxon>
        <taxon>Schizosaccharomyces</taxon>
    </lineage>
</organism>
<reference evidence="18 20" key="1">
    <citation type="journal article" date="2011" name="Science">
        <title>Comparative functional genomics of the fission yeasts.</title>
        <authorList>
            <person name="Rhind N."/>
            <person name="Chen Z."/>
            <person name="Yassour M."/>
            <person name="Thompson D.A."/>
            <person name="Haas B.J."/>
            <person name="Habib N."/>
            <person name="Wapinski I."/>
            <person name="Roy S."/>
            <person name="Lin M.F."/>
            <person name="Heiman D.I."/>
            <person name="Young S.K."/>
            <person name="Furuya K."/>
            <person name="Guo Y."/>
            <person name="Pidoux A."/>
            <person name="Chen H.M."/>
            <person name="Robbertse B."/>
            <person name="Goldberg J.M."/>
            <person name="Aoki K."/>
            <person name="Bayne E.H."/>
            <person name="Berlin A.M."/>
            <person name="Desjardins C.A."/>
            <person name="Dobbs E."/>
            <person name="Dukaj L."/>
            <person name="Fan L."/>
            <person name="FitzGerald M.G."/>
            <person name="French C."/>
            <person name="Gujja S."/>
            <person name="Hansen K."/>
            <person name="Keifenheim D."/>
            <person name="Levin J.Z."/>
            <person name="Mosher R.A."/>
            <person name="Mueller C.A."/>
            <person name="Pfiffner J."/>
            <person name="Priest M."/>
            <person name="Russ C."/>
            <person name="Smialowska A."/>
            <person name="Swoboda P."/>
            <person name="Sykes S.M."/>
            <person name="Vaughn M."/>
            <person name="Vengrova S."/>
            <person name="Yoder R."/>
            <person name="Zeng Q."/>
            <person name="Allshire R."/>
            <person name="Baulcombe D."/>
            <person name="Birren B.W."/>
            <person name="Brown W."/>
            <person name="Ekwall K."/>
            <person name="Kellis M."/>
            <person name="Leatherwood J."/>
            <person name="Levin H."/>
            <person name="Margalit H."/>
            <person name="Martienssen R."/>
            <person name="Nieduszynski C.A."/>
            <person name="Spatafora J.W."/>
            <person name="Friedman N."/>
            <person name="Dalgaard J.Z."/>
            <person name="Baumann P."/>
            <person name="Niki H."/>
            <person name="Regev A."/>
            <person name="Nusbaum C."/>
        </authorList>
    </citation>
    <scope>NUCLEOTIDE SEQUENCE [LARGE SCALE GENOMIC DNA]</scope>
    <source>
        <strain evidence="20">yFS275 / FY16936</strain>
    </source>
</reference>
<dbReference type="AlphaFoldDB" id="B6K484"/>
<dbReference type="HOGENOM" id="CLU_118180_3_1_1"/>
<keyword evidence="12" id="KW-0206">Cytoskeleton</keyword>
<dbReference type="eggNOG" id="ENOG502SCNH">
    <property type="taxonomic scope" value="Eukaryota"/>
</dbReference>
<dbReference type="GeneID" id="7051635"/>
<evidence type="ECO:0000256" key="6">
    <source>
        <dbReference type="ARBA" id="ARBA00022490"/>
    </source>
</evidence>
<evidence type="ECO:0000256" key="17">
    <source>
        <dbReference type="ARBA" id="ARBA00044305"/>
    </source>
</evidence>
<keyword evidence="11" id="KW-0995">Kinetochore</keyword>
<comment type="subcellular location">
    <subcellularLocation>
        <location evidence="3">Chromosome</location>
        <location evidence="3">Centromere</location>
        <location evidence="3">Kinetochore</location>
    </subcellularLocation>
    <subcellularLocation>
        <location evidence="2">Cytoplasm</location>
        <location evidence="2">Cytoskeleton</location>
        <location evidence="2">Spindle</location>
    </subcellularLocation>
    <subcellularLocation>
        <location evidence="1">Nucleus</location>
    </subcellularLocation>
</comment>
<keyword evidence="6" id="KW-0963">Cytoplasm</keyword>
<sequence>MSSSTRDLEQQVLQEYSKLAKNTENLANVLRQLVNNSSSESLDTFRELEKKAGLVYTLFKASIWAILADLENAQEEASGSQSQN</sequence>
<dbReference type="GO" id="GO:0072686">
    <property type="term" value="C:mitotic spindle"/>
    <property type="evidence" value="ECO:0007669"/>
    <property type="project" value="InterPro"/>
</dbReference>
<proteinExistence type="inferred from homology"/>
<evidence type="ECO:0000256" key="10">
    <source>
        <dbReference type="ARBA" id="ARBA00022829"/>
    </source>
</evidence>
<keyword evidence="9" id="KW-0498">Mitosis</keyword>
<dbReference type="Pfam" id="PF08656">
    <property type="entry name" value="DASH_Dad3"/>
    <property type="match status" value="1"/>
</dbReference>
<dbReference type="PANTHER" id="PTHR28017">
    <property type="entry name" value="DASH COMPLEX SUBUNIT DAD3"/>
    <property type="match status" value="1"/>
</dbReference>
<keyword evidence="7" id="KW-0132">Cell division</keyword>
<dbReference type="GO" id="GO:0042729">
    <property type="term" value="C:DASH complex"/>
    <property type="evidence" value="ECO:0007669"/>
    <property type="project" value="EnsemblFungi"/>
</dbReference>
<dbReference type="OrthoDB" id="2443965at2759"/>
<gene>
    <name evidence="19" type="primary">dad3</name>
    <name evidence="18" type="ORF">SJAG_03437</name>
</gene>
<keyword evidence="10" id="KW-0159">Chromosome partition</keyword>
<evidence type="ECO:0000256" key="9">
    <source>
        <dbReference type="ARBA" id="ARBA00022776"/>
    </source>
</evidence>
<dbReference type="STRING" id="402676.B6K484"/>
<dbReference type="Proteomes" id="UP000001744">
    <property type="component" value="Unassembled WGS sequence"/>
</dbReference>
<dbReference type="PANTHER" id="PTHR28017:SF1">
    <property type="entry name" value="DASH COMPLEX SUBUNIT DAD3"/>
    <property type="match status" value="1"/>
</dbReference>
<comment type="similarity">
    <text evidence="4">Belongs to the DASH complex DAD3 family.</text>
</comment>
<evidence type="ECO:0000256" key="4">
    <source>
        <dbReference type="ARBA" id="ARBA00006277"/>
    </source>
</evidence>
<dbReference type="InterPro" id="IPR013965">
    <property type="entry name" value="DASH_Dad3"/>
</dbReference>
<keyword evidence="14" id="KW-0131">Cell cycle</keyword>
<name>B6K484_SCHJY</name>
<keyword evidence="15" id="KW-0137">Centromere</keyword>
<evidence type="ECO:0000256" key="15">
    <source>
        <dbReference type="ARBA" id="ARBA00023328"/>
    </source>
</evidence>
<evidence type="ECO:0000256" key="16">
    <source>
        <dbReference type="ARBA" id="ARBA00044179"/>
    </source>
</evidence>
<dbReference type="JaponicusDB" id="SJAG_03437">
    <property type="gene designation" value="dad3"/>
</dbReference>
<dbReference type="OMA" id="MEHASAH"/>
<evidence type="ECO:0000256" key="3">
    <source>
        <dbReference type="ARBA" id="ARBA00004629"/>
    </source>
</evidence>
<keyword evidence="5" id="KW-0158">Chromosome</keyword>
<evidence type="ECO:0000256" key="11">
    <source>
        <dbReference type="ARBA" id="ARBA00022838"/>
    </source>
</evidence>
<evidence type="ECO:0000256" key="7">
    <source>
        <dbReference type="ARBA" id="ARBA00022618"/>
    </source>
</evidence>
<accession>B6K484</accession>
<evidence type="ECO:0000256" key="14">
    <source>
        <dbReference type="ARBA" id="ARBA00023306"/>
    </source>
</evidence>
<keyword evidence="13" id="KW-0539">Nucleus</keyword>
<evidence type="ECO:0000256" key="13">
    <source>
        <dbReference type="ARBA" id="ARBA00023242"/>
    </source>
</evidence>
<evidence type="ECO:0000256" key="1">
    <source>
        <dbReference type="ARBA" id="ARBA00004123"/>
    </source>
</evidence>